<dbReference type="RefSeq" id="WP_345885074.1">
    <property type="nucleotide sequence ID" value="NZ_JBDFRB010000007.1"/>
</dbReference>
<name>A0ABU9X021_9MICC</name>
<gene>
    <name evidence="4" type="primary">egtD</name>
    <name evidence="4" type="ORF">ABCQ75_09610</name>
</gene>
<evidence type="ECO:0000256" key="1">
    <source>
        <dbReference type="ARBA" id="ARBA00022603"/>
    </source>
</evidence>
<dbReference type="PIRSF" id="PIRSF018005">
    <property type="entry name" value="UCP018005"/>
    <property type="match status" value="1"/>
</dbReference>
<dbReference type="InterPro" id="IPR051128">
    <property type="entry name" value="EgtD_Methyltrsf_superfamily"/>
</dbReference>
<dbReference type="Pfam" id="PF10017">
    <property type="entry name" value="Methyltransf_33"/>
    <property type="match status" value="1"/>
</dbReference>
<evidence type="ECO:0000313" key="4">
    <source>
        <dbReference type="EMBL" id="MEN2744794.1"/>
    </source>
</evidence>
<keyword evidence="5" id="KW-1185">Reference proteome</keyword>
<reference evidence="4 5" key="1">
    <citation type="submission" date="2024-05" db="EMBL/GenBank/DDBJ databases">
        <title>Sinomonas sp. nov., isolated from a waste landfill.</title>
        <authorList>
            <person name="Zhao Y."/>
        </authorList>
    </citation>
    <scope>NUCLEOTIDE SEQUENCE [LARGE SCALE GENOMIC DNA]</scope>
    <source>
        <strain evidence="4 5">CCTCC AB2014300</strain>
    </source>
</reference>
<dbReference type="Proteomes" id="UP001422074">
    <property type="component" value="Unassembled WGS sequence"/>
</dbReference>
<dbReference type="InterPro" id="IPR029063">
    <property type="entry name" value="SAM-dependent_MTases_sf"/>
</dbReference>
<dbReference type="PANTHER" id="PTHR43397">
    <property type="entry name" value="ERGOTHIONEINE BIOSYNTHESIS PROTEIN 1"/>
    <property type="match status" value="1"/>
</dbReference>
<keyword evidence="2 4" id="KW-0808">Transferase</keyword>
<proteinExistence type="predicted"/>
<dbReference type="Gene3D" id="3.40.50.150">
    <property type="entry name" value="Vaccinia Virus protein VP39"/>
    <property type="match status" value="1"/>
</dbReference>
<dbReference type="NCBIfam" id="TIGR03438">
    <property type="entry name" value="egtD_ergothio"/>
    <property type="match status" value="1"/>
</dbReference>
<accession>A0ABU9X021</accession>
<evidence type="ECO:0000259" key="3">
    <source>
        <dbReference type="Pfam" id="PF10017"/>
    </source>
</evidence>
<feature type="domain" description="Histidine-specific methyltransferase SAM-dependent" evidence="3">
    <location>
        <begin position="24"/>
        <end position="326"/>
    </location>
</feature>
<dbReference type="GO" id="GO:0052706">
    <property type="term" value="F:L-histidine N(alpha)-methyltransferase activity"/>
    <property type="evidence" value="ECO:0007669"/>
    <property type="project" value="UniProtKB-EC"/>
</dbReference>
<organism evidence="4 5">
    <name type="scientific">Sinomonas halotolerans</name>
    <dbReference type="NCBI Taxonomy" id="1644133"/>
    <lineage>
        <taxon>Bacteria</taxon>
        <taxon>Bacillati</taxon>
        <taxon>Actinomycetota</taxon>
        <taxon>Actinomycetes</taxon>
        <taxon>Micrococcales</taxon>
        <taxon>Micrococcaceae</taxon>
        <taxon>Sinomonas</taxon>
    </lineage>
</organism>
<dbReference type="InterPro" id="IPR019257">
    <property type="entry name" value="MeTrfase_dom"/>
</dbReference>
<comment type="caution">
    <text evidence="4">The sequence shown here is derived from an EMBL/GenBank/DDBJ whole genome shotgun (WGS) entry which is preliminary data.</text>
</comment>
<evidence type="ECO:0000256" key="2">
    <source>
        <dbReference type="ARBA" id="ARBA00022679"/>
    </source>
</evidence>
<dbReference type="EMBL" id="JBDFRB010000007">
    <property type="protein sequence ID" value="MEN2744794.1"/>
    <property type="molecule type" value="Genomic_DNA"/>
</dbReference>
<dbReference type="EC" id="2.1.1.44" evidence="4"/>
<evidence type="ECO:0000313" key="5">
    <source>
        <dbReference type="Proteomes" id="UP001422074"/>
    </source>
</evidence>
<keyword evidence="1 4" id="KW-0489">Methyltransferase</keyword>
<sequence length="328" mass="36115">MTTAFTPADITHHLPPHFLADSLRRDVLAGLGSTPKTLPPKWFYDQRGSGLFEQITQLPEYYPTRAEREALELHAREIAAAAPAETLVELGSGSSRKTPILLRALQEAGPLARYVAVDVSDSALVAAHEDLARAFPELELEAVAADFEHQLHLLPSTGTRMVAFLGGTIGNFEPQQRRHFLRAVRGMLGDGDGSVLLGADLVKPVDQLLPAYDDSQGVTADFNRNVLRVLNAELGADFDVDAFEHVAAWNEAEEWVEMRLRATRPMRVRLPGVGLEVDFAEGEELRTEVSAKFRPERLEEELDDAGFRLAGRWTDAAGRFTLALAKPC</sequence>
<dbReference type="SUPFAM" id="SSF53335">
    <property type="entry name" value="S-adenosyl-L-methionine-dependent methyltransferases"/>
    <property type="match status" value="1"/>
</dbReference>
<dbReference type="InterPro" id="IPR017804">
    <property type="entry name" value="MeTrfase_EgtD-like"/>
</dbReference>
<protein>
    <submittedName>
        <fullName evidence="4">L-histidine N(Alpha)-methyltransferase</fullName>
        <ecNumber evidence="4">2.1.1.44</ecNumber>
    </submittedName>
</protein>
<dbReference type="PANTHER" id="PTHR43397:SF1">
    <property type="entry name" value="ERGOTHIONEINE BIOSYNTHESIS PROTEIN 1"/>
    <property type="match status" value="1"/>
</dbReference>
<dbReference type="GO" id="GO:0032259">
    <property type="term" value="P:methylation"/>
    <property type="evidence" value="ECO:0007669"/>
    <property type="project" value="UniProtKB-KW"/>
</dbReference>
<dbReference type="InterPro" id="IPR035094">
    <property type="entry name" value="EgtD"/>
</dbReference>